<dbReference type="InterPro" id="IPR042971">
    <property type="entry name" value="LEA_SMP"/>
</dbReference>
<dbReference type="PANTHER" id="PTHR31174:SF31">
    <property type="entry name" value="LATE EMBRYOGENESIS ABUNDANT PROTEIN 3"/>
    <property type="match status" value="1"/>
</dbReference>
<protein>
    <submittedName>
        <fullName evidence="5">Late embryogenesis abundant protein d-34</fullName>
    </submittedName>
</protein>
<evidence type="ECO:0000256" key="3">
    <source>
        <dbReference type="SAM" id="MobiDB-lite"/>
    </source>
</evidence>
<organism evidence="5 6">
    <name type="scientific">Quercus suber</name>
    <name type="common">Cork oak</name>
    <dbReference type="NCBI Taxonomy" id="58331"/>
    <lineage>
        <taxon>Eukaryota</taxon>
        <taxon>Viridiplantae</taxon>
        <taxon>Streptophyta</taxon>
        <taxon>Embryophyta</taxon>
        <taxon>Tracheophyta</taxon>
        <taxon>Spermatophyta</taxon>
        <taxon>Magnoliopsida</taxon>
        <taxon>eudicotyledons</taxon>
        <taxon>Gunneridae</taxon>
        <taxon>Pentapetalae</taxon>
        <taxon>rosids</taxon>
        <taxon>fabids</taxon>
        <taxon>Fagales</taxon>
        <taxon>Fagaceae</taxon>
        <taxon>Quercus</taxon>
    </lineage>
</organism>
<evidence type="ECO:0000313" key="5">
    <source>
        <dbReference type="EMBL" id="KAK7814162.1"/>
    </source>
</evidence>
<name>A0AAW0IIJ3_QUESU</name>
<feature type="domain" description="SMP" evidence="4">
    <location>
        <begin position="44"/>
        <end position="98"/>
    </location>
</feature>
<dbReference type="PANTHER" id="PTHR31174">
    <property type="entry name" value="SEED MATURATION FAMILY PROTEIN"/>
    <property type="match status" value="1"/>
</dbReference>
<dbReference type="EMBL" id="PKMF04001124">
    <property type="protein sequence ID" value="KAK7814162.1"/>
    <property type="molecule type" value="Genomic_DNA"/>
</dbReference>
<dbReference type="Proteomes" id="UP000237347">
    <property type="component" value="Unassembled WGS sequence"/>
</dbReference>
<gene>
    <name evidence="5" type="primary">LEA34_1</name>
    <name evidence="5" type="ORF">CFP56_003473</name>
</gene>
<dbReference type="Pfam" id="PF04927">
    <property type="entry name" value="SMP"/>
    <property type="match status" value="2"/>
</dbReference>
<comment type="caution">
    <text evidence="5">The sequence shown here is derived from an EMBL/GenBank/DDBJ whole genome shotgun (WGS) entry which is preliminary data.</text>
</comment>
<evidence type="ECO:0000256" key="1">
    <source>
        <dbReference type="ARBA" id="ARBA00010733"/>
    </source>
</evidence>
<sequence length="215" mass="22426">MTNPPLRQQAQPLSLFDSKTDQIYHQPQRPRDYHSSCSSKQEAIKYGDVFSVSGDLASKPIAPQDAATMQAAGNMVLGQTQKGGPAVVMQSAASVNERVGAVGHREATDIARNEGVAVQETQVGGGTRVITEEVGGQVLGRYVTPDVPLSSTVTIGEALEAAALSCGDKPVIQGGAAAIQAAEMRATRTNEITPGGVASMAQYAADINPRCYNDA</sequence>
<feature type="compositionally biased region" description="Polar residues" evidence="3">
    <location>
        <begin position="1"/>
        <end position="12"/>
    </location>
</feature>
<dbReference type="InterPro" id="IPR007011">
    <property type="entry name" value="LEA_SMP_dom"/>
</dbReference>
<keyword evidence="6" id="KW-1185">Reference proteome</keyword>
<dbReference type="AlphaFoldDB" id="A0AAW0IIJ3"/>
<feature type="domain" description="SMP" evidence="4">
    <location>
        <begin position="153"/>
        <end position="210"/>
    </location>
</feature>
<keyword evidence="2" id="KW-0677">Repeat</keyword>
<proteinExistence type="inferred from homology"/>
<evidence type="ECO:0000259" key="4">
    <source>
        <dbReference type="Pfam" id="PF04927"/>
    </source>
</evidence>
<reference evidence="5 6" key="1">
    <citation type="journal article" date="2018" name="Sci. Data">
        <title>The draft genome sequence of cork oak.</title>
        <authorList>
            <person name="Ramos A.M."/>
            <person name="Usie A."/>
            <person name="Barbosa P."/>
            <person name="Barros P.M."/>
            <person name="Capote T."/>
            <person name="Chaves I."/>
            <person name="Simoes F."/>
            <person name="Abreu I."/>
            <person name="Carrasquinho I."/>
            <person name="Faro C."/>
            <person name="Guimaraes J.B."/>
            <person name="Mendonca D."/>
            <person name="Nobrega F."/>
            <person name="Rodrigues L."/>
            <person name="Saibo N.J.M."/>
            <person name="Varela M.C."/>
            <person name="Egas C."/>
            <person name="Matos J."/>
            <person name="Miguel C.M."/>
            <person name="Oliveira M.M."/>
            <person name="Ricardo C.P."/>
            <person name="Goncalves S."/>
        </authorList>
    </citation>
    <scope>NUCLEOTIDE SEQUENCE [LARGE SCALE GENOMIC DNA]</scope>
    <source>
        <strain evidence="6">cv. HL8</strain>
    </source>
</reference>
<feature type="region of interest" description="Disordered" evidence="3">
    <location>
        <begin position="1"/>
        <end position="39"/>
    </location>
</feature>
<accession>A0AAW0IIJ3</accession>
<evidence type="ECO:0000256" key="2">
    <source>
        <dbReference type="ARBA" id="ARBA00022737"/>
    </source>
</evidence>
<evidence type="ECO:0000313" key="6">
    <source>
        <dbReference type="Proteomes" id="UP000237347"/>
    </source>
</evidence>
<comment type="similarity">
    <text evidence="1">Belongs to the LEA type SMP family.</text>
</comment>